<dbReference type="PATRIC" id="fig|292.27.peg.1242"/>
<reference evidence="2 3" key="1">
    <citation type="submission" date="2015-05" db="EMBL/GenBank/DDBJ databases">
        <title>Draft genome of Burkholderia cepacia LK29.</title>
        <authorList>
            <person name="Chan X.Y."/>
        </authorList>
    </citation>
    <scope>NUCLEOTIDE SEQUENCE [LARGE SCALE GENOMIC DNA]</scope>
    <source>
        <strain evidence="2 3">LK29</strain>
    </source>
</reference>
<gene>
    <name evidence="2" type="ORF">VL15_08345</name>
</gene>
<proteinExistence type="predicted"/>
<protein>
    <recommendedName>
        <fullName evidence="1">ApeI dehydratase-like domain-containing protein</fullName>
    </recommendedName>
</protein>
<accession>A0A0J5X070</accession>
<evidence type="ECO:0000313" key="2">
    <source>
        <dbReference type="EMBL" id="KML60399.1"/>
    </source>
</evidence>
<dbReference type="Gene3D" id="3.10.129.10">
    <property type="entry name" value="Hotdog Thioesterase"/>
    <property type="match status" value="1"/>
</dbReference>
<dbReference type="EMBL" id="LDWR01000014">
    <property type="protein sequence ID" value="KML60399.1"/>
    <property type="molecule type" value="Genomic_DNA"/>
</dbReference>
<dbReference type="SUPFAM" id="SSF54637">
    <property type="entry name" value="Thioesterase/thiol ester dehydrase-isomerase"/>
    <property type="match status" value="1"/>
</dbReference>
<feature type="domain" description="ApeI dehydratase-like" evidence="1">
    <location>
        <begin position="20"/>
        <end position="113"/>
    </location>
</feature>
<dbReference type="Proteomes" id="UP000036338">
    <property type="component" value="Unassembled WGS sequence"/>
</dbReference>
<dbReference type="AlphaFoldDB" id="A0A0J5X070"/>
<evidence type="ECO:0000313" key="3">
    <source>
        <dbReference type="Proteomes" id="UP000036338"/>
    </source>
</evidence>
<organism evidence="2 3">
    <name type="scientific">Burkholderia cepacia</name>
    <name type="common">Pseudomonas cepacia</name>
    <dbReference type="NCBI Taxonomy" id="292"/>
    <lineage>
        <taxon>Bacteria</taxon>
        <taxon>Pseudomonadati</taxon>
        <taxon>Pseudomonadota</taxon>
        <taxon>Betaproteobacteria</taxon>
        <taxon>Burkholderiales</taxon>
        <taxon>Burkholderiaceae</taxon>
        <taxon>Burkholderia</taxon>
        <taxon>Burkholderia cepacia complex</taxon>
    </lineage>
</organism>
<comment type="caution">
    <text evidence="2">The sequence shown here is derived from an EMBL/GenBank/DDBJ whole genome shotgun (WGS) entry which is preliminary data.</text>
</comment>
<name>A0A0J5X070_BURCE</name>
<sequence>MMAATATPAPTIAGEHFGVIDVASAAPLFDEHFEQFPVLPGSFSLSLAIAMLFDALGFAADRPHPPLTLRKVSFICPVRPGERLSARLRSLQQEGARTTAHVELRNADGQSVMDGILSWEHHA</sequence>
<dbReference type="InterPro" id="IPR029069">
    <property type="entry name" value="HotDog_dom_sf"/>
</dbReference>
<dbReference type="CDD" id="cd03440">
    <property type="entry name" value="hot_dog"/>
    <property type="match status" value="1"/>
</dbReference>
<dbReference type="Pfam" id="PF22818">
    <property type="entry name" value="ApeI-like"/>
    <property type="match status" value="1"/>
</dbReference>
<dbReference type="InterPro" id="IPR054545">
    <property type="entry name" value="ApeI-like"/>
</dbReference>
<evidence type="ECO:0000259" key="1">
    <source>
        <dbReference type="Pfam" id="PF22818"/>
    </source>
</evidence>